<evidence type="ECO:0000256" key="2">
    <source>
        <dbReference type="ARBA" id="ARBA00022475"/>
    </source>
</evidence>
<dbReference type="Pfam" id="PF02687">
    <property type="entry name" value="FtsX"/>
    <property type="match status" value="1"/>
</dbReference>
<evidence type="ECO:0000259" key="9">
    <source>
        <dbReference type="Pfam" id="PF02687"/>
    </source>
</evidence>
<dbReference type="PANTHER" id="PTHR30572">
    <property type="entry name" value="MEMBRANE COMPONENT OF TRANSPORTER-RELATED"/>
    <property type="match status" value="1"/>
</dbReference>
<evidence type="ECO:0000256" key="5">
    <source>
        <dbReference type="ARBA" id="ARBA00023136"/>
    </source>
</evidence>
<accession>A0AAU3I0M9</accession>
<evidence type="ECO:0000313" key="11">
    <source>
        <dbReference type="EMBL" id="WTZ11421.1"/>
    </source>
</evidence>
<dbReference type="AlphaFoldDB" id="A0AAU3I0M9"/>
<keyword evidence="5 8" id="KW-0472">Membrane</keyword>
<evidence type="ECO:0000256" key="1">
    <source>
        <dbReference type="ARBA" id="ARBA00004651"/>
    </source>
</evidence>
<dbReference type="PANTHER" id="PTHR30572:SF4">
    <property type="entry name" value="ABC TRANSPORTER PERMEASE YTRF"/>
    <property type="match status" value="1"/>
</dbReference>
<evidence type="ECO:0000259" key="10">
    <source>
        <dbReference type="Pfam" id="PF12704"/>
    </source>
</evidence>
<dbReference type="InterPro" id="IPR003838">
    <property type="entry name" value="ABC3_permease_C"/>
</dbReference>
<organism evidence="11">
    <name type="scientific">Streptomyces sp. NBC_01393</name>
    <dbReference type="NCBI Taxonomy" id="2903851"/>
    <lineage>
        <taxon>Bacteria</taxon>
        <taxon>Bacillati</taxon>
        <taxon>Actinomycetota</taxon>
        <taxon>Actinomycetes</taxon>
        <taxon>Kitasatosporales</taxon>
        <taxon>Streptomycetaceae</taxon>
        <taxon>Streptomyces</taxon>
    </lineage>
</organism>
<feature type="domain" description="ABC3 transporter permease C-terminal" evidence="9">
    <location>
        <begin position="330"/>
        <end position="476"/>
    </location>
</feature>
<keyword evidence="2" id="KW-1003">Cell membrane</keyword>
<keyword evidence="4 8" id="KW-1133">Transmembrane helix</keyword>
<dbReference type="EMBL" id="CP109546">
    <property type="protein sequence ID" value="WTZ11421.1"/>
    <property type="molecule type" value="Genomic_DNA"/>
</dbReference>
<evidence type="ECO:0000256" key="7">
    <source>
        <dbReference type="SAM" id="MobiDB-lite"/>
    </source>
</evidence>
<feature type="region of interest" description="Disordered" evidence="7">
    <location>
        <begin position="136"/>
        <end position="170"/>
    </location>
</feature>
<feature type="transmembrane region" description="Helical" evidence="8">
    <location>
        <begin position="377"/>
        <end position="399"/>
    </location>
</feature>
<feature type="compositionally biased region" description="Polar residues" evidence="7">
    <location>
        <begin position="136"/>
        <end position="145"/>
    </location>
</feature>
<dbReference type="GO" id="GO:0005886">
    <property type="term" value="C:plasma membrane"/>
    <property type="evidence" value="ECO:0007669"/>
    <property type="project" value="UniProtKB-SubCell"/>
</dbReference>
<proteinExistence type="inferred from homology"/>
<sequence length="487" mass="49875">MFFTYLRRELRRRRKAALVVASGLALGIALVIVVSSVSSGMEKAQGKVLQSLYGLGTDMTVTKAAAPANSTSDRPRFNFDAKDSDSDKEQSSDRVMVQGFQTLASSTVSKVDAQKGVADSVGGLSLQVIRINGQFTRGQFKQDPNSGGSRQGGPGGGQQSPEGRVEGGGANFDVNNYTVYGTDVTKPALGPLTSSKITSGRTFKTSETNAKVVVADKSYAKEKKLKLGGTVTIKSVKYKIIGIATPDSGDAAANLYIPLQQAQTLSDSKNKVTTIYVKASDSQQIAGVKSTIQKNISGTTVTTSADLADTVSGSLSTASDLASSVGKWLSIAVLVAAFLVAGLLTSSAVSRRVREFGTLKALGWKSSRVTRQVVGEAIVNGLVGGALGIALGLAGAYVVTEISPNLQAQLGNTGGGGQGGGPGGGGFGGPARQTASKALDVALTAPVSVNTIVIAVALAVAGGLIAGAFGGWRASRLRPADALRRVE</sequence>
<feature type="domain" description="MacB-like periplasmic core" evidence="10">
    <location>
        <begin position="172"/>
        <end position="293"/>
    </location>
</feature>
<evidence type="ECO:0000256" key="3">
    <source>
        <dbReference type="ARBA" id="ARBA00022692"/>
    </source>
</evidence>
<evidence type="ECO:0000256" key="4">
    <source>
        <dbReference type="ARBA" id="ARBA00022989"/>
    </source>
</evidence>
<feature type="transmembrane region" description="Helical" evidence="8">
    <location>
        <begin position="328"/>
        <end position="350"/>
    </location>
</feature>
<dbReference type="GO" id="GO:0022857">
    <property type="term" value="F:transmembrane transporter activity"/>
    <property type="evidence" value="ECO:0007669"/>
    <property type="project" value="TreeGrafter"/>
</dbReference>
<evidence type="ECO:0000256" key="6">
    <source>
        <dbReference type="ARBA" id="ARBA00038076"/>
    </source>
</evidence>
<feature type="compositionally biased region" description="Basic and acidic residues" evidence="7">
    <location>
        <begin position="73"/>
        <end position="92"/>
    </location>
</feature>
<dbReference type="InterPro" id="IPR050250">
    <property type="entry name" value="Macrolide_Exporter_MacB"/>
</dbReference>
<feature type="region of interest" description="Disordered" evidence="7">
    <location>
        <begin position="410"/>
        <end position="429"/>
    </location>
</feature>
<comment type="subcellular location">
    <subcellularLocation>
        <location evidence="1">Cell membrane</location>
        <topology evidence="1">Multi-pass membrane protein</topology>
    </subcellularLocation>
</comment>
<keyword evidence="3 8" id="KW-0812">Transmembrane</keyword>
<feature type="region of interest" description="Disordered" evidence="7">
    <location>
        <begin position="64"/>
        <end position="93"/>
    </location>
</feature>
<protein>
    <submittedName>
        <fullName evidence="11">ABC transporter permease</fullName>
    </submittedName>
</protein>
<dbReference type="Pfam" id="PF12704">
    <property type="entry name" value="MacB_PCD"/>
    <property type="match status" value="1"/>
</dbReference>
<dbReference type="InterPro" id="IPR025857">
    <property type="entry name" value="MacB_PCD"/>
</dbReference>
<name>A0AAU3I0M9_9ACTN</name>
<reference evidence="11" key="1">
    <citation type="submission" date="2022-10" db="EMBL/GenBank/DDBJ databases">
        <title>The complete genomes of actinobacterial strains from the NBC collection.</title>
        <authorList>
            <person name="Joergensen T.S."/>
            <person name="Alvarez Arevalo M."/>
            <person name="Sterndorff E.B."/>
            <person name="Faurdal D."/>
            <person name="Vuksanovic O."/>
            <person name="Mourched A.-S."/>
            <person name="Charusanti P."/>
            <person name="Shaw S."/>
            <person name="Blin K."/>
            <person name="Weber T."/>
        </authorList>
    </citation>
    <scope>NUCLEOTIDE SEQUENCE</scope>
    <source>
        <strain evidence="11">NBC_01393</strain>
    </source>
</reference>
<evidence type="ECO:0000256" key="8">
    <source>
        <dbReference type="SAM" id="Phobius"/>
    </source>
</evidence>
<feature type="transmembrane region" description="Helical" evidence="8">
    <location>
        <begin position="447"/>
        <end position="469"/>
    </location>
</feature>
<gene>
    <name evidence="11" type="ORF">OG699_27680</name>
</gene>
<feature type="compositionally biased region" description="Gly residues" evidence="7">
    <location>
        <begin position="149"/>
        <end position="158"/>
    </location>
</feature>
<comment type="similarity">
    <text evidence="6">Belongs to the ABC-4 integral membrane protein family.</text>
</comment>
<feature type="compositionally biased region" description="Gly residues" evidence="7">
    <location>
        <begin position="412"/>
        <end position="429"/>
    </location>
</feature>